<dbReference type="Proteomes" id="UP000836402">
    <property type="component" value="Unassembled WGS sequence"/>
</dbReference>
<reference evidence="2" key="1">
    <citation type="submission" date="2020-10" db="EMBL/GenBank/DDBJ databases">
        <authorList>
            <person name="Sedaghatjoo S."/>
        </authorList>
    </citation>
    <scope>NUCLEOTIDE SEQUENCE</scope>
    <source>
        <strain evidence="2">AZH3</strain>
    </source>
</reference>
<feature type="compositionally biased region" description="Low complexity" evidence="1">
    <location>
        <begin position="127"/>
        <end position="145"/>
    </location>
</feature>
<name>A0ABN7JD97_9BASI</name>
<gene>
    <name evidence="2" type="ORF">JKIAZH3_G9804</name>
</gene>
<feature type="region of interest" description="Disordered" evidence="1">
    <location>
        <begin position="115"/>
        <end position="157"/>
    </location>
</feature>
<protein>
    <submittedName>
        <fullName evidence="2">Uncharacterized protein</fullName>
    </submittedName>
</protein>
<evidence type="ECO:0000313" key="2">
    <source>
        <dbReference type="EMBL" id="CAD6961089.1"/>
    </source>
</evidence>
<proteinExistence type="predicted"/>
<organism evidence="2 3">
    <name type="scientific">Tilletia caries</name>
    <name type="common">wheat bunt fungus</name>
    <dbReference type="NCBI Taxonomy" id="13290"/>
    <lineage>
        <taxon>Eukaryota</taxon>
        <taxon>Fungi</taxon>
        <taxon>Dikarya</taxon>
        <taxon>Basidiomycota</taxon>
        <taxon>Ustilaginomycotina</taxon>
        <taxon>Exobasidiomycetes</taxon>
        <taxon>Tilletiales</taxon>
        <taxon>Tilletiaceae</taxon>
        <taxon>Tilletia</taxon>
    </lineage>
</organism>
<keyword evidence="3" id="KW-1185">Reference proteome</keyword>
<feature type="region of interest" description="Disordered" evidence="1">
    <location>
        <begin position="169"/>
        <end position="190"/>
    </location>
</feature>
<sequence length="340" mass="36762">MNRPNPTLFAQPPSAGITTAQENALFGALELQVGGGAQQLDIDQLLSVNSLPPRTQDAWRTSLHTFQDLVQGTEPVDGFDDWLKNLDIPSSSQPRFAALRTDILTALTLSQVAKAAQTTEPSEVRAPSPSSSLRSMSSTSSLPPGAAGGSGSLTVGNAGDTTRWRGAILYSDQNSKTAEDGNTGKGGMTWDLKEELRGGQAQNYRGPLSPKSVLKMLETAPSAHARHALTGACLGYLQYYHFLGWESLDTRDVRRGPKPGPKRAVTPRERWQCRICHTQLYVPSQQLSNLGVHLYGDPRRAGCFSDNLNHSVEAVPRPEVDDDGNIVRLGATSRHRRGAN</sequence>
<dbReference type="EMBL" id="CAJHJG010006939">
    <property type="protein sequence ID" value="CAD6961089.1"/>
    <property type="molecule type" value="Genomic_DNA"/>
</dbReference>
<accession>A0ABN7JD97</accession>
<comment type="caution">
    <text evidence="2">The sequence shown here is derived from an EMBL/GenBank/DDBJ whole genome shotgun (WGS) entry which is preliminary data.</text>
</comment>
<evidence type="ECO:0000313" key="3">
    <source>
        <dbReference type="Proteomes" id="UP000836402"/>
    </source>
</evidence>
<evidence type="ECO:0000256" key="1">
    <source>
        <dbReference type="SAM" id="MobiDB-lite"/>
    </source>
</evidence>